<gene>
    <name evidence="4" type="ORF">CYMTET_2628</name>
</gene>
<feature type="region of interest" description="Disordered" evidence="1">
    <location>
        <begin position="905"/>
        <end position="942"/>
    </location>
</feature>
<evidence type="ECO:0000256" key="2">
    <source>
        <dbReference type="SAM" id="SignalP"/>
    </source>
</evidence>
<proteinExistence type="predicted"/>
<keyword evidence="5" id="KW-1185">Reference proteome</keyword>
<evidence type="ECO:0000256" key="1">
    <source>
        <dbReference type="SAM" id="MobiDB-lite"/>
    </source>
</evidence>
<name>A0AAE0H4N1_9CHLO</name>
<feature type="chain" id="PRO_5042095523" description="VWFD domain-containing protein" evidence="2">
    <location>
        <begin position="22"/>
        <end position="1204"/>
    </location>
</feature>
<evidence type="ECO:0000259" key="3">
    <source>
        <dbReference type="PROSITE" id="PS51233"/>
    </source>
</evidence>
<organism evidence="4 5">
    <name type="scientific">Cymbomonas tetramitiformis</name>
    <dbReference type="NCBI Taxonomy" id="36881"/>
    <lineage>
        <taxon>Eukaryota</taxon>
        <taxon>Viridiplantae</taxon>
        <taxon>Chlorophyta</taxon>
        <taxon>Pyramimonadophyceae</taxon>
        <taxon>Pyramimonadales</taxon>
        <taxon>Pyramimonadaceae</taxon>
        <taxon>Cymbomonas</taxon>
    </lineage>
</organism>
<dbReference type="PROSITE" id="PS51233">
    <property type="entry name" value="VWFD"/>
    <property type="match status" value="1"/>
</dbReference>
<feature type="compositionally biased region" description="Polar residues" evidence="1">
    <location>
        <begin position="1007"/>
        <end position="1019"/>
    </location>
</feature>
<dbReference type="Proteomes" id="UP001190700">
    <property type="component" value="Unassembled WGS sequence"/>
</dbReference>
<dbReference type="EMBL" id="LGRX02000009">
    <property type="protein sequence ID" value="KAK3289914.1"/>
    <property type="molecule type" value="Genomic_DNA"/>
</dbReference>
<feature type="signal peptide" evidence="2">
    <location>
        <begin position="1"/>
        <end position="21"/>
    </location>
</feature>
<dbReference type="InterPro" id="IPR016186">
    <property type="entry name" value="C-type_lectin-like/link_sf"/>
</dbReference>
<dbReference type="AlphaFoldDB" id="A0AAE0H4N1"/>
<dbReference type="InterPro" id="IPR001304">
    <property type="entry name" value="C-type_lectin-like"/>
</dbReference>
<dbReference type="InterPro" id="IPR016187">
    <property type="entry name" value="CTDL_fold"/>
</dbReference>
<feature type="domain" description="VWFD" evidence="3">
    <location>
        <begin position="198"/>
        <end position="395"/>
    </location>
</feature>
<reference evidence="4 5" key="1">
    <citation type="journal article" date="2015" name="Genome Biol. Evol.">
        <title>Comparative Genomics of a Bacterivorous Green Alga Reveals Evolutionary Causalities and Consequences of Phago-Mixotrophic Mode of Nutrition.</title>
        <authorList>
            <person name="Burns J.A."/>
            <person name="Paasch A."/>
            <person name="Narechania A."/>
            <person name="Kim E."/>
        </authorList>
    </citation>
    <scope>NUCLEOTIDE SEQUENCE [LARGE SCALE GENOMIC DNA]</scope>
    <source>
        <strain evidence="4 5">PLY_AMNH</strain>
    </source>
</reference>
<evidence type="ECO:0000313" key="4">
    <source>
        <dbReference type="EMBL" id="KAK3289914.1"/>
    </source>
</evidence>
<dbReference type="SUPFAM" id="SSF56436">
    <property type="entry name" value="C-type lectin-like"/>
    <property type="match status" value="1"/>
</dbReference>
<protein>
    <recommendedName>
        <fullName evidence="3">VWFD domain-containing protein</fullName>
    </recommendedName>
</protein>
<comment type="caution">
    <text evidence="4">The sequence shown here is derived from an EMBL/GenBank/DDBJ whole genome shotgun (WGS) entry which is preliminary data.</text>
</comment>
<keyword evidence="2" id="KW-0732">Signal</keyword>
<accession>A0AAE0H4N1</accession>
<evidence type="ECO:0000313" key="5">
    <source>
        <dbReference type="Proteomes" id="UP001190700"/>
    </source>
</evidence>
<dbReference type="Gene3D" id="3.10.100.10">
    <property type="entry name" value="Mannose-Binding Protein A, subunit A"/>
    <property type="match status" value="1"/>
</dbReference>
<dbReference type="CDD" id="cd00037">
    <property type="entry name" value="CLECT"/>
    <property type="match status" value="1"/>
</dbReference>
<sequence>MTLWTGFALFLLRWTVTACDAAIVTQRSPLEHGADLHSHAQRRNLLQHSNGRCAEVGGVLSEGACFFYNAIERDYESSMAFCATHAAIVASVHSEVQNTAVVNLMRAAGARAGTEAYLAGHRKQAGHGAWSWDDGSPWDYISPLNDGLDSEGHSIQETKLAIHFKNRNGRVVAEWHDWQQGQATLGVICKIIIDSPPPFCRSTGDPHFRAFSGRKFDFHGFGDYILVSMNSSQEEYNVDIHACQQDAAPRWTGAAANTMLAIRTPQVTLLVEPQASTRDVTITSSTDSSSVAGLSIKPSYQFWGRRRIETTKIILPSSLEVDVQSWGTPGGPAFLSVYLQLPKLHASTSSTLDVEGLCGRAHHDAAATGYDLTDNSAYDSASLFANWKVPHVSSLFRNGSQNLCTGNTYAEPMGKRRAQEVMHERGMNASEVNLQCGALCSDKVDECVIDTAITGDLAATLNEISSACGIDRAMDEIVAVTAGAFTAAPSHAPTHCECSLPPSTLRGHVDAPDIIVGRSAGWVYKALTPTAGAVDAMMKLMMAHTKTLAARFEVAEEAAAKAASQAGGSAQSGDAELEELKKLPYVPYVEGNPFPRRPATILTDMPQIYDLHNDKTYDDLQMHYVFHALRAVGAKLAFIEEKVYAGSDELEANVKVQRASELAKLKVAAAAAREVKDQGFGEAPKPRPNFLISKVLDAFRTSGCPTERAHPAGKGAEQKGGMARNWRELRCHAVDQQRGKDAIRECRRATHPLRSWSGWPQRLSGVSKRAHGHWLNLHCVKSCLKMETLKKLQPLAKTNDWCIRFDLEDGYHIVGIDPAFQEYMQFEMRGRIIPVRRSSIRLERRASHLRQGHEGGAGTPLHGRLPAAAKQHNRGTQGARADISGLGETRVGAQREEGAVGADAAGGALRAGGGSQGGTVPRDTGEAVEDSPAVKGASQPGVATAEVAPSPEAGSIHGTLPVGVSGSTSGEIVSQGAALHALHEAGMGRDGEARMAGVERHPVVAQSAGSEPVEQSQDLAQPHESEGGHRRISVRIRRSADELQHLHITYLDLEAVYKTVQSFLRELTGKVVRLYCDNQGVVAMLFHFTSRSLELMRWMRCLWILLDLNDIELFTALALGKPGRVPPEGGHFSGHSTRKGACTCARAVSAALEKCCFLGGWSQLSSAIHSYIDPAAVPDEHMEKYFGWTTLRWQQQQPGTGQCA</sequence>
<dbReference type="SMART" id="SM00034">
    <property type="entry name" value="CLECT"/>
    <property type="match status" value="1"/>
</dbReference>
<feature type="region of interest" description="Disordered" evidence="1">
    <location>
        <begin position="1004"/>
        <end position="1032"/>
    </location>
</feature>
<dbReference type="InterPro" id="IPR001846">
    <property type="entry name" value="VWF_type-D"/>
</dbReference>